<evidence type="ECO:0000256" key="1">
    <source>
        <dbReference type="RuleBase" id="RU003612"/>
    </source>
</evidence>
<feature type="compositionally biased region" description="Basic and acidic residues" evidence="3">
    <location>
        <begin position="55"/>
        <end position="67"/>
    </location>
</feature>
<keyword evidence="2" id="KW-1003">Cell membrane</keyword>
<feature type="compositionally biased region" description="Basic and acidic residues" evidence="3">
    <location>
        <begin position="76"/>
        <end position="86"/>
    </location>
</feature>
<reference evidence="6" key="1">
    <citation type="submission" date="2022-05" db="EMBL/GenBank/DDBJ databases">
        <title>Alysiella filiformis genome sequencing.</title>
        <authorList>
            <person name="Viehboeck T."/>
        </authorList>
    </citation>
    <scope>NUCLEOTIDE SEQUENCE</scope>
    <source>
        <strain evidence="6">DSM 2580</strain>
    </source>
</reference>
<keyword evidence="1" id="KW-0131">Cell cycle</keyword>
<dbReference type="InterPro" id="IPR036765">
    <property type="entry name" value="ZipA_FtsZ-bd_C_sf"/>
</dbReference>
<dbReference type="GO" id="GO:0005886">
    <property type="term" value="C:plasma membrane"/>
    <property type="evidence" value="ECO:0007669"/>
    <property type="project" value="UniProtKB-SubCell"/>
</dbReference>
<evidence type="ECO:0000256" key="2">
    <source>
        <dbReference type="RuleBase" id="RU003613"/>
    </source>
</evidence>
<evidence type="ECO:0000313" key="7">
    <source>
        <dbReference type="Proteomes" id="UP001056819"/>
    </source>
</evidence>
<dbReference type="SMART" id="SM00771">
    <property type="entry name" value="ZipA_C"/>
    <property type="match status" value="1"/>
</dbReference>
<keyword evidence="2" id="KW-0997">Cell inner membrane</keyword>
<dbReference type="AlphaFoldDB" id="A0AAE9KYK3"/>
<evidence type="ECO:0000259" key="5">
    <source>
        <dbReference type="SMART" id="SM00771"/>
    </source>
</evidence>
<feature type="domain" description="ZipA C-terminal FtsZ-binding" evidence="5">
    <location>
        <begin position="373"/>
        <end position="497"/>
    </location>
</feature>
<dbReference type="EMBL" id="CP097501">
    <property type="protein sequence ID" value="URD66848.1"/>
    <property type="molecule type" value="Genomic_DNA"/>
</dbReference>
<protein>
    <recommendedName>
        <fullName evidence="1">Cell division protein ZipA</fullName>
    </recommendedName>
</protein>
<comment type="function">
    <text evidence="1">Essential cell division protein that stabilizes the FtsZ protofilaments by cross-linking them and that serves as a cytoplasmic membrane anchor for the Z ring. Also required for the recruitment to the septal ring of downstream cell division proteins.</text>
</comment>
<feature type="transmembrane region" description="Helical" evidence="4">
    <location>
        <begin position="6"/>
        <end position="25"/>
    </location>
</feature>
<evidence type="ECO:0000256" key="4">
    <source>
        <dbReference type="SAM" id="Phobius"/>
    </source>
</evidence>
<accession>A0AAE9KYK3</accession>
<dbReference type="RefSeq" id="WP_027022745.1">
    <property type="nucleotide sequence ID" value="NZ_CP097501.1"/>
</dbReference>
<keyword evidence="2 4" id="KW-0812">Transmembrane</keyword>
<feature type="compositionally biased region" description="Pro residues" evidence="3">
    <location>
        <begin position="154"/>
        <end position="167"/>
    </location>
</feature>
<dbReference type="InterPro" id="IPR007449">
    <property type="entry name" value="ZipA_FtsZ-bd_C"/>
</dbReference>
<sequence>MDKILLIVIAALIFALIAVCIYNMFEENNRRNKIRRHFGHSDGDALMGVQLQSVRDGHHTHSAHETQEYTPLPRNAQHDVKREPQRLKPSLVGRTPAPPPEDEAEDDGVLIETPAPAAKPAPVAPRDHAAQQIADDVSRFEDEDPYHEETHHTPQPPVVPQPAPPVVAPVAPTAHDKQHDDDGIPPVVPPQGEGTGLVSELKATFARMLGGSEPPATDKAVAVALPADEYEEYTENERPQPPRPLLIAFDDLRHSDLPWFDPRADYMAYVSLREGTELLAYPRLSNRHRFQIVGCTMDGLFQTAEPIPGVQYQAFAIGLQAISRNGLADERELQLFGQQVDMLAQSMDGEAVLDDIPRFLANARPLDELCAKVDQTIAIHLVSRIGILGAELRSAVEDLGFQLLEDGAFGFADVGGDIKYTIVTLDGSQFTSSLLASQPYKGFSMLFDITRVPPGEGNFDQFMNLAVRLSSMLNLELVDDQIQQLSTDWLKEVRTYVLATQQEMLAADITPGGSLAQRLFT</sequence>
<evidence type="ECO:0000256" key="3">
    <source>
        <dbReference type="SAM" id="MobiDB-lite"/>
    </source>
</evidence>
<keyword evidence="4" id="KW-1133">Transmembrane helix</keyword>
<organism evidence="6 7">
    <name type="scientific">Conchiformibius steedae DSM 2580</name>
    <dbReference type="NCBI Taxonomy" id="1121352"/>
    <lineage>
        <taxon>Bacteria</taxon>
        <taxon>Pseudomonadati</taxon>
        <taxon>Pseudomonadota</taxon>
        <taxon>Betaproteobacteria</taxon>
        <taxon>Neisseriales</taxon>
        <taxon>Neisseriaceae</taxon>
        <taxon>Conchiformibius</taxon>
    </lineage>
</organism>
<dbReference type="Pfam" id="PF04354">
    <property type="entry name" value="ZipA_C"/>
    <property type="match status" value="1"/>
</dbReference>
<dbReference type="Gene3D" id="3.30.1400.10">
    <property type="entry name" value="ZipA, C-terminal FtsZ-binding domain"/>
    <property type="match status" value="1"/>
</dbReference>
<comment type="similarity">
    <text evidence="1">Belongs to the ZipA family.</text>
</comment>
<comment type="subcellular location">
    <subcellularLocation>
        <location evidence="2">Cell inner membrane</location>
        <topology evidence="2">Single-pass type I membrane protein</topology>
    </subcellularLocation>
</comment>
<keyword evidence="2 4" id="KW-0472">Membrane</keyword>
<feature type="region of interest" description="Disordered" evidence="3">
    <location>
        <begin position="55"/>
        <end position="107"/>
    </location>
</feature>
<dbReference type="Proteomes" id="UP001056819">
    <property type="component" value="Chromosome"/>
</dbReference>
<evidence type="ECO:0000313" key="6">
    <source>
        <dbReference type="EMBL" id="URD66848.1"/>
    </source>
</evidence>
<dbReference type="SUPFAM" id="SSF64383">
    <property type="entry name" value="Cell-division protein ZipA, C-terminal domain"/>
    <property type="match status" value="1"/>
</dbReference>
<keyword evidence="1" id="KW-0132">Cell division</keyword>
<gene>
    <name evidence="6" type="ORF">LNQ82_06390</name>
</gene>
<name>A0AAE9KYK3_9NEIS</name>
<dbReference type="GO" id="GO:0090529">
    <property type="term" value="P:cell septum assembly"/>
    <property type="evidence" value="ECO:0007669"/>
    <property type="project" value="InterPro"/>
</dbReference>
<proteinExistence type="inferred from homology"/>
<feature type="region of interest" description="Disordered" evidence="3">
    <location>
        <begin position="143"/>
        <end position="185"/>
    </location>
</feature>